<protein>
    <recommendedName>
        <fullName evidence="4">Ca3427-like PBP 2 domain-containing protein</fullName>
    </recommendedName>
</protein>
<name>A0AAD5FX06_9ASCO</name>
<comment type="caution">
    <text evidence="5">The sequence shown here is derived from an EMBL/GenBank/DDBJ whole genome shotgun (WGS) entry which is preliminary data.</text>
</comment>
<comment type="similarity">
    <text evidence="2">Belongs to the bacterial solute-binding protein SsuA/TauA family.</text>
</comment>
<dbReference type="EMBL" id="JAIHNG010000159">
    <property type="protein sequence ID" value="KAI5950213.1"/>
    <property type="molecule type" value="Genomic_DNA"/>
</dbReference>
<gene>
    <name evidence="5" type="ORF">KGF57_004380</name>
</gene>
<keyword evidence="6" id="KW-1185">Reference proteome</keyword>
<dbReference type="Gene3D" id="3.40.190.10">
    <property type="entry name" value="Periplasmic binding protein-like II"/>
    <property type="match status" value="2"/>
</dbReference>
<accession>A0AAD5FX06</accession>
<dbReference type="RefSeq" id="XP_051607142.1">
    <property type="nucleotide sequence ID" value="XM_051753884.1"/>
</dbReference>
<dbReference type="PANTHER" id="PTHR30024">
    <property type="entry name" value="ALIPHATIC SULFONATES-BINDING PROTEIN-RELATED"/>
    <property type="match status" value="1"/>
</dbReference>
<dbReference type="GeneID" id="76152424"/>
<organism evidence="5 6">
    <name type="scientific">Candida theae</name>
    <dbReference type="NCBI Taxonomy" id="1198502"/>
    <lineage>
        <taxon>Eukaryota</taxon>
        <taxon>Fungi</taxon>
        <taxon>Dikarya</taxon>
        <taxon>Ascomycota</taxon>
        <taxon>Saccharomycotina</taxon>
        <taxon>Pichiomycetes</taxon>
        <taxon>Debaryomycetaceae</taxon>
        <taxon>Candida/Lodderomyces clade</taxon>
        <taxon>Candida</taxon>
    </lineage>
</organism>
<dbReference type="PANTHER" id="PTHR30024:SF47">
    <property type="entry name" value="TAURINE-BINDING PERIPLASMIC PROTEIN"/>
    <property type="match status" value="1"/>
</dbReference>
<feature type="domain" description="Ca3427-like PBP 2" evidence="4">
    <location>
        <begin position="112"/>
        <end position="218"/>
    </location>
</feature>
<dbReference type="CDD" id="cd13637">
    <property type="entry name" value="PBP2_Ca3427_like"/>
    <property type="match status" value="1"/>
</dbReference>
<keyword evidence="3" id="KW-0732">Signal</keyword>
<sequence length="334" mass="37645">MFRQLTRSIFTPAATRATTTTTRAMSTLRVAYIPEHFSTPLFFAQQQGYYAKHNLSIDFIKVPEGSGRLINLLNNNEVDLAIGLTEAFVADIAKGNDKIKLLDTYVQSPLLWAVSTGSNRNEITNVSDLAKFGKIGVSRIGSGSYIMSFVLAHQLGFDKFAEFAVCSNFKNLRDSVNKKQPSDDTGDASYEISDAFMWEYFTSKKYYDSEEIKQIGEIYTPWPSWVITASSKAVDAKQQDIHNFISSVNRGIEYFNQHVDEAVDYISNNLDYSAEDARQWTKTVQFNDKLGKAALDWDKIVVNTTNVLKDAGVLQDGDDVINKRLEEHVYKTNI</sequence>
<dbReference type="AlphaFoldDB" id="A0AAD5FX06"/>
<reference evidence="5 6" key="1">
    <citation type="journal article" date="2022" name="DNA Res.">
        <title>Genome analysis of five recently described species of the CUG-Ser clade uncovers Candida theae as a new hybrid lineage with pathogenic potential in the Candida parapsilosis species complex.</title>
        <authorList>
            <person name="Mixao V."/>
            <person name="Del Olmo V."/>
            <person name="Hegedusova E."/>
            <person name="Saus E."/>
            <person name="Pryszcz L."/>
            <person name="Cillingova A."/>
            <person name="Nosek J."/>
            <person name="Gabaldon T."/>
        </authorList>
    </citation>
    <scope>NUCLEOTIDE SEQUENCE [LARGE SCALE GENOMIC DNA]</scope>
    <source>
        <strain evidence="5 6">CBS 12239</strain>
    </source>
</reference>
<evidence type="ECO:0000313" key="6">
    <source>
        <dbReference type="Proteomes" id="UP001204833"/>
    </source>
</evidence>
<dbReference type="Pfam" id="PF13379">
    <property type="entry name" value="NMT1_2"/>
    <property type="match status" value="1"/>
</dbReference>
<dbReference type="GO" id="GO:0042597">
    <property type="term" value="C:periplasmic space"/>
    <property type="evidence" value="ECO:0007669"/>
    <property type="project" value="UniProtKB-SubCell"/>
</dbReference>
<dbReference type="SUPFAM" id="SSF53850">
    <property type="entry name" value="Periplasmic binding protein-like II"/>
    <property type="match status" value="1"/>
</dbReference>
<evidence type="ECO:0000259" key="4">
    <source>
        <dbReference type="Pfam" id="PF22384"/>
    </source>
</evidence>
<proteinExistence type="inferred from homology"/>
<evidence type="ECO:0000256" key="3">
    <source>
        <dbReference type="ARBA" id="ARBA00022729"/>
    </source>
</evidence>
<evidence type="ECO:0000313" key="5">
    <source>
        <dbReference type="EMBL" id="KAI5950213.1"/>
    </source>
</evidence>
<dbReference type="Proteomes" id="UP001204833">
    <property type="component" value="Unassembled WGS sequence"/>
</dbReference>
<comment type="subcellular location">
    <subcellularLocation>
        <location evidence="1">Periplasm</location>
    </subcellularLocation>
</comment>
<dbReference type="InterPro" id="IPR054364">
    <property type="entry name" value="Ca3427-like_PBP2"/>
</dbReference>
<evidence type="ECO:0000256" key="2">
    <source>
        <dbReference type="ARBA" id="ARBA00010742"/>
    </source>
</evidence>
<evidence type="ECO:0000256" key="1">
    <source>
        <dbReference type="ARBA" id="ARBA00004418"/>
    </source>
</evidence>
<dbReference type="Pfam" id="PF22384">
    <property type="entry name" value="PBP2_Ca3427_like"/>
    <property type="match status" value="1"/>
</dbReference>